<dbReference type="GO" id="GO:0004523">
    <property type="term" value="F:RNA-DNA hybrid ribonuclease activity"/>
    <property type="evidence" value="ECO:0007669"/>
    <property type="project" value="InterPro"/>
</dbReference>
<feature type="domain" description="RNase H type-1" evidence="2">
    <location>
        <begin position="23"/>
        <end position="161"/>
    </location>
</feature>
<dbReference type="PANTHER" id="PTHR48475:SF1">
    <property type="entry name" value="RNASE H TYPE-1 DOMAIN-CONTAINING PROTEIN"/>
    <property type="match status" value="1"/>
</dbReference>
<dbReference type="EMBL" id="VMNK01000002">
    <property type="protein sequence ID" value="TVO59449.1"/>
    <property type="molecule type" value="Genomic_DNA"/>
</dbReference>
<evidence type="ECO:0000256" key="1">
    <source>
        <dbReference type="SAM" id="MobiDB-lite"/>
    </source>
</evidence>
<dbReference type="Gene3D" id="3.30.420.10">
    <property type="entry name" value="Ribonuclease H-like superfamily/Ribonuclease H"/>
    <property type="match status" value="1"/>
</dbReference>
<comment type="caution">
    <text evidence="3">The sequence shown here is derived from an EMBL/GenBank/DDBJ whole genome shotgun (WGS) entry which is preliminary data.</text>
</comment>
<dbReference type="OrthoDB" id="8563755at2"/>
<feature type="compositionally biased region" description="Basic residues" evidence="1">
    <location>
        <begin position="164"/>
        <end position="175"/>
    </location>
</feature>
<evidence type="ECO:0000313" key="3">
    <source>
        <dbReference type="EMBL" id="TVO59449.1"/>
    </source>
</evidence>
<proteinExistence type="predicted"/>
<feature type="region of interest" description="Disordered" evidence="1">
    <location>
        <begin position="1"/>
        <end position="23"/>
    </location>
</feature>
<feature type="region of interest" description="Disordered" evidence="1">
    <location>
        <begin position="150"/>
        <end position="175"/>
    </location>
</feature>
<reference evidence="3 4" key="1">
    <citation type="submission" date="2019-07" db="EMBL/GenBank/DDBJ databases">
        <title>The pathways for chlorine oxyanion respiration interact through the shared metabolite chlorate.</title>
        <authorList>
            <person name="Barnum T.P."/>
            <person name="Cheng Y."/>
            <person name="Hill K.A."/>
            <person name="Lucas L.N."/>
            <person name="Carlson H.K."/>
            <person name="Coates J.D."/>
        </authorList>
    </citation>
    <scope>NUCLEOTIDE SEQUENCE [LARGE SCALE GENOMIC DNA]</scope>
    <source>
        <strain evidence="3 4">SFB-3</strain>
    </source>
</reference>
<dbReference type="InterPro" id="IPR036397">
    <property type="entry name" value="RNaseH_sf"/>
</dbReference>
<evidence type="ECO:0000313" key="4">
    <source>
        <dbReference type="Proteomes" id="UP000319502"/>
    </source>
</evidence>
<protein>
    <submittedName>
        <fullName evidence="3">Ribonuclease HI family protein</fullName>
    </submittedName>
</protein>
<gene>
    <name evidence="3" type="ORF">FHP91_01675</name>
</gene>
<dbReference type="InterPro" id="IPR002156">
    <property type="entry name" value="RNaseH_domain"/>
</dbReference>
<dbReference type="Pfam" id="PF13456">
    <property type="entry name" value="RVT_3"/>
    <property type="match status" value="1"/>
</dbReference>
<name>A0A557R2R0_9RHOO</name>
<dbReference type="PANTHER" id="PTHR48475">
    <property type="entry name" value="RIBONUCLEASE H"/>
    <property type="match status" value="1"/>
</dbReference>
<sequence>MSAHPAHRATAVPADPTPDTSDSPACWHAWFDGSAAPNPGKLGLGVVLQSPDGAQTEFSTRGDGTGCSNEAELQAVCLALTHAHAAGARHLILTGDSDFAVRHGAGLDHTAVPRLVALIAQVQDWASRFAHVEFRWIPRHRNQTADRLSRAALGLPHKPAPRPGKARPAKRRRNA</sequence>
<keyword evidence="4" id="KW-1185">Reference proteome</keyword>
<dbReference type="PROSITE" id="PS50879">
    <property type="entry name" value="RNASE_H_1"/>
    <property type="match status" value="1"/>
</dbReference>
<organism evidence="3 4">
    <name type="scientific">Denitromonas halophila</name>
    <dbReference type="NCBI Taxonomy" id="1629404"/>
    <lineage>
        <taxon>Bacteria</taxon>
        <taxon>Pseudomonadati</taxon>
        <taxon>Pseudomonadota</taxon>
        <taxon>Betaproteobacteria</taxon>
        <taxon>Rhodocyclales</taxon>
        <taxon>Zoogloeaceae</taxon>
        <taxon>Denitromonas</taxon>
    </lineage>
</organism>
<dbReference type="SUPFAM" id="SSF53098">
    <property type="entry name" value="Ribonuclease H-like"/>
    <property type="match status" value="1"/>
</dbReference>
<accession>A0A557R2R0</accession>
<feature type="compositionally biased region" description="Low complexity" evidence="1">
    <location>
        <begin position="9"/>
        <end position="23"/>
    </location>
</feature>
<dbReference type="CDD" id="cd09279">
    <property type="entry name" value="RNase_HI_like"/>
    <property type="match status" value="1"/>
</dbReference>
<evidence type="ECO:0000259" key="2">
    <source>
        <dbReference type="PROSITE" id="PS50879"/>
    </source>
</evidence>
<dbReference type="AlphaFoldDB" id="A0A557R2R0"/>
<dbReference type="Proteomes" id="UP000319502">
    <property type="component" value="Unassembled WGS sequence"/>
</dbReference>
<dbReference type="InterPro" id="IPR012337">
    <property type="entry name" value="RNaseH-like_sf"/>
</dbReference>
<dbReference type="GO" id="GO:0003676">
    <property type="term" value="F:nucleic acid binding"/>
    <property type="evidence" value="ECO:0007669"/>
    <property type="project" value="InterPro"/>
</dbReference>